<feature type="domain" description="Coenzyme Q-binding protein COQ10 START" evidence="3">
    <location>
        <begin position="10"/>
        <end position="137"/>
    </location>
</feature>
<dbReference type="Pfam" id="PF03364">
    <property type="entry name" value="Polyketide_cyc"/>
    <property type="match status" value="1"/>
</dbReference>
<name>A0A0D6PAM4_9PROT</name>
<evidence type="ECO:0000313" key="4">
    <source>
        <dbReference type="EMBL" id="GAN78243.1"/>
    </source>
</evidence>
<comment type="similarity">
    <text evidence="1">Belongs to the ribosome association toxin RatA family.</text>
</comment>
<keyword evidence="5" id="KW-1185">Reference proteome</keyword>
<dbReference type="Proteomes" id="UP000032680">
    <property type="component" value="Unassembled WGS sequence"/>
</dbReference>
<dbReference type="InterPro" id="IPR023393">
    <property type="entry name" value="START-like_dom_sf"/>
</dbReference>
<reference evidence="4 5" key="1">
    <citation type="submission" date="2012-11" db="EMBL/GenBank/DDBJ databases">
        <title>Whole genome sequence of Acidisphaera rubrifaciens HS-AP3.</title>
        <authorList>
            <person name="Azuma Y."/>
            <person name="Higashiura N."/>
            <person name="Hirakawa H."/>
            <person name="Matsushita K."/>
        </authorList>
    </citation>
    <scope>NUCLEOTIDE SEQUENCE [LARGE SCALE GENOMIC DNA]</scope>
    <source>
        <strain evidence="4 5">HS-AP3</strain>
    </source>
</reference>
<feature type="region of interest" description="Disordered" evidence="2">
    <location>
        <begin position="148"/>
        <end position="174"/>
    </location>
</feature>
<comment type="caution">
    <text evidence="4">The sequence shown here is derived from an EMBL/GenBank/DDBJ whole genome shotgun (WGS) entry which is preliminary data.</text>
</comment>
<organism evidence="4 5">
    <name type="scientific">Acidisphaera rubrifaciens HS-AP3</name>
    <dbReference type="NCBI Taxonomy" id="1231350"/>
    <lineage>
        <taxon>Bacteria</taxon>
        <taxon>Pseudomonadati</taxon>
        <taxon>Pseudomonadota</taxon>
        <taxon>Alphaproteobacteria</taxon>
        <taxon>Acetobacterales</taxon>
        <taxon>Acetobacteraceae</taxon>
        <taxon>Acidisphaera</taxon>
    </lineage>
</organism>
<evidence type="ECO:0000256" key="1">
    <source>
        <dbReference type="ARBA" id="ARBA00008918"/>
    </source>
</evidence>
<dbReference type="RefSeq" id="WP_048862739.1">
    <property type="nucleotide sequence ID" value="NZ_BANB01000704.1"/>
</dbReference>
<dbReference type="PANTHER" id="PTHR12901">
    <property type="entry name" value="SPERM PROTEIN HOMOLOG"/>
    <property type="match status" value="1"/>
</dbReference>
<dbReference type="GO" id="GO:0048039">
    <property type="term" value="F:ubiquinone binding"/>
    <property type="evidence" value="ECO:0007669"/>
    <property type="project" value="InterPro"/>
</dbReference>
<dbReference type="EMBL" id="BANB01000704">
    <property type="protein sequence ID" value="GAN78243.1"/>
    <property type="molecule type" value="Genomic_DNA"/>
</dbReference>
<gene>
    <name evidence="4" type="ORF">Asru_0705_03</name>
</gene>
<dbReference type="OrthoDB" id="9804759at2"/>
<dbReference type="Gene3D" id="3.30.530.20">
    <property type="match status" value="1"/>
</dbReference>
<dbReference type="AlphaFoldDB" id="A0A0D6PAM4"/>
<evidence type="ECO:0000313" key="5">
    <source>
        <dbReference type="Proteomes" id="UP000032680"/>
    </source>
</evidence>
<evidence type="ECO:0000259" key="3">
    <source>
        <dbReference type="Pfam" id="PF03364"/>
    </source>
</evidence>
<dbReference type="SUPFAM" id="SSF55961">
    <property type="entry name" value="Bet v1-like"/>
    <property type="match status" value="1"/>
</dbReference>
<dbReference type="GO" id="GO:0045333">
    <property type="term" value="P:cellular respiration"/>
    <property type="evidence" value="ECO:0007669"/>
    <property type="project" value="InterPro"/>
</dbReference>
<evidence type="ECO:0000256" key="2">
    <source>
        <dbReference type="SAM" id="MobiDB-lite"/>
    </source>
</evidence>
<dbReference type="PANTHER" id="PTHR12901:SF10">
    <property type="entry name" value="COENZYME Q-BINDING PROTEIN COQ10, MITOCHONDRIAL"/>
    <property type="match status" value="1"/>
</dbReference>
<feature type="compositionally biased region" description="Low complexity" evidence="2">
    <location>
        <begin position="152"/>
        <end position="163"/>
    </location>
</feature>
<sequence>MPTHDQTTTVPYRDDQLFDLVADVGRYPEFLPWCVAAKLRTRTETEMVADLTIGFGPFRESFTSRVRLDRPRHIRVTYENGPFKYLHNTWQFTPAAAGAPPGCRVDFHVDFEFRSRLLSRAIGVVFQEAVRRMVAAFLTRARAMYGPPGSRPQAGAVQSAAAPPQAPAPVKSEA</sequence>
<protein>
    <recommendedName>
        <fullName evidence="3">Coenzyme Q-binding protein COQ10 START domain-containing protein</fullName>
    </recommendedName>
</protein>
<proteinExistence type="inferred from homology"/>
<accession>A0A0D6PAM4</accession>
<dbReference type="InterPro" id="IPR044996">
    <property type="entry name" value="COQ10-like"/>
</dbReference>
<dbReference type="InterPro" id="IPR005031">
    <property type="entry name" value="COQ10_START"/>
</dbReference>
<dbReference type="CDD" id="cd07813">
    <property type="entry name" value="COQ10p_like"/>
    <property type="match status" value="1"/>
</dbReference>